<dbReference type="GO" id="GO:0071949">
    <property type="term" value="F:FAD binding"/>
    <property type="evidence" value="ECO:0007669"/>
    <property type="project" value="InterPro"/>
</dbReference>
<feature type="transmembrane region" description="Helical" evidence="4">
    <location>
        <begin position="362"/>
        <end position="388"/>
    </location>
</feature>
<evidence type="ECO:0000256" key="1">
    <source>
        <dbReference type="ARBA" id="ARBA00023002"/>
    </source>
</evidence>
<dbReference type="GO" id="GO:0004497">
    <property type="term" value="F:monooxygenase activity"/>
    <property type="evidence" value="ECO:0007669"/>
    <property type="project" value="UniProtKB-KW"/>
</dbReference>
<dbReference type="AlphaFoldDB" id="A0A9Q1GMF2"/>
<evidence type="ECO:0000256" key="2">
    <source>
        <dbReference type="ARBA" id="ARBA00023033"/>
    </source>
</evidence>
<keyword evidence="1" id="KW-0560">Oxidoreductase</keyword>
<keyword evidence="2" id="KW-0503">Monooxygenase</keyword>
<dbReference type="OrthoDB" id="47494at2759"/>
<dbReference type="Gene3D" id="3.50.50.60">
    <property type="entry name" value="FAD/NAD(P)-binding domain"/>
    <property type="match status" value="1"/>
</dbReference>
<evidence type="ECO:0000256" key="4">
    <source>
        <dbReference type="SAM" id="Phobius"/>
    </source>
</evidence>
<protein>
    <recommendedName>
        <fullName evidence="5">FAD-binding domain-containing protein</fullName>
    </recommendedName>
</protein>
<organism evidence="6 7">
    <name type="scientific">Carnegiea gigantea</name>
    <dbReference type="NCBI Taxonomy" id="171969"/>
    <lineage>
        <taxon>Eukaryota</taxon>
        <taxon>Viridiplantae</taxon>
        <taxon>Streptophyta</taxon>
        <taxon>Embryophyta</taxon>
        <taxon>Tracheophyta</taxon>
        <taxon>Spermatophyta</taxon>
        <taxon>Magnoliopsida</taxon>
        <taxon>eudicotyledons</taxon>
        <taxon>Gunneridae</taxon>
        <taxon>Pentapetalae</taxon>
        <taxon>Caryophyllales</taxon>
        <taxon>Cactineae</taxon>
        <taxon>Cactaceae</taxon>
        <taxon>Cactoideae</taxon>
        <taxon>Echinocereeae</taxon>
        <taxon>Carnegiea</taxon>
    </lineage>
</organism>
<dbReference type="PANTHER" id="PTHR45934:SF2">
    <property type="entry name" value="MONOOXYGENASE 1"/>
    <property type="match status" value="1"/>
</dbReference>
<comment type="similarity">
    <text evidence="3">Belongs to the 3-hydroxybenzoate 6-hydroxylase family.</text>
</comment>
<dbReference type="Pfam" id="PF01494">
    <property type="entry name" value="FAD_binding_3"/>
    <property type="match status" value="1"/>
</dbReference>
<dbReference type="InterPro" id="IPR002938">
    <property type="entry name" value="FAD-bd"/>
</dbReference>
<accession>A0A9Q1GMF2</accession>
<feature type="domain" description="FAD-binding" evidence="5">
    <location>
        <begin position="7"/>
        <end position="332"/>
    </location>
</feature>
<sequence>MTTSEEIDIVIVGGGICGLATALALHRKGIGSIVLERSETLRATGAAIGVLPNGWRALHQLGLDSTLRSTAIPFQRALDIWVDKGVVRETYMSEGEARCIKRSDLIEALANELPSGTVRSGFQVLSVDVEKLSSNPVLQLSDGSLIKTKVLIGCDGANSVIAKFLSLTPLKLFSKCAVRGLTIYPNGHGFSPEFLRIRKDNHLVGRIPMDEKTVYWFTVMAGTQRDSGMPKDPISIRALTLSLTAGFSTEIVEMIQNSDLDSLSLTHLRYRAPWSLLLGNSRKGAVTVAGDAWHVMGPFLGQGGSAALEDAVVLARCLSKKAYRPHSNGSGLLLSEHKAREALDEYVKERRLRIVHLSSLTYLRGLLLVGDPSLLLRFMCIIILFVVFRDPLKHTRYDCGEL</sequence>
<dbReference type="InterPro" id="IPR044560">
    <property type="entry name" value="MOase"/>
</dbReference>
<keyword evidence="4" id="KW-1133">Transmembrane helix</keyword>
<dbReference type="InterPro" id="IPR036188">
    <property type="entry name" value="FAD/NAD-bd_sf"/>
</dbReference>
<evidence type="ECO:0000256" key="3">
    <source>
        <dbReference type="ARBA" id="ARBA00024018"/>
    </source>
</evidence>
<dbReference type="PRINTS" id="PR00420">
    <property type="entry name" value="RNGMNOXGNASE"/>
</dbReference>
<keyword evidence="7" id="KW-1185">Reference proteome</keyword>
<dbReference type="EMBL" id="JAKOGI010002496">
    <property type="protein sequence ID" value="KAJ8421861.1"/>
    <property type="molecule type" value="Genomic_DNA"/>
</dbReference>
<keyword evidence="4" id="KW-0472">Membrane</keyword>
<dbReference type="Proteomes" id="UP001153076">
    <property type="component" value="Unassembled WGS sequence"/>
</dbReference>
<dbReference type="SUPFAM" id="SSF51905">
    <property type="entry name" value="FAD/NAD(P)-binding domain"/>
    <property type="match status" value="1"/>
</dbReference>
<dbReference type="PANTHER" id="PTHR45934">
    <property type="entry name" value="FAD/NAD(P)-BINDING OXIDOREDUCTASE FAMILY PROTEIN"/>
    <property type="match status" value="1"/>
</dbReference>
<evidence type="ECO:0000313" key="7">
    <source>
        <dbReference type="Proteomes" id="UP001153076"/>
    </source>
</evidence>
<reference evidence="6" key="1">
    <citation type="submission" date="2022-04" db="EMBL/GenBank/DDBJ databases">
        <title>Carnegiea gigantea Genome sequencing and assembly v2.</title>
        <authorList>
            <person name="Copetti D."/>
            <person name="Sanderson M.J."/>
            <person name="Burquez A."/>
            <person name="Wojciechowski M.F."/>
        </authorList>
    </citation>
    <scope>NUCLEOTIDE SEQUENCE</scope>
    <source>
        <strain evidence="6">SGP5-SGP5p</strain>
        <tissue evidence="6">Aerial part</tissue>
    </source>
</reference>
<comment type="caution">
    <text evidence="6">The sequence shown here is derived from an EMBL/GenBank/DDBJ whole genome shotgun (WGS) entry which is preliminary data.</text>
</comment>
<gene>
    <name evidence="6" type="ORF">Cgig2_005982</name>
</gene>
<proteinExistence type="inferred from homology"/>
<evidence type="ECO:0000313" key="6">
    <source>
        <dbReference type="EMBL" id="KAJ8421861.1"/>
    </source>
</evidence>
<name>A0A9Q1GMF2_9CARY</name>
<keyword evidence="4" id="KW-0812">Transmembrane</keyword>
<evidence type="ECO:0000259" key="5">
    <source>
        <dbReference type="Pfam" id="PF01494"/>
    </source>
</evidence>